<feature type="domain" description="Oxidoreductase-like" evidence="1">
    <location>
        <begin position="7"/>
        <end position="45"/>
    </location>
</feature>
<name>A0ABZ1UI21_9BURK</name>
<reference evidence="2 3" key="1">
    <citation type="journal article" date="2019" name="Int. J. Syst. Evol. Microbiol.">
        <title>The Draft Whole-Genome Sequence of the Antibiotic Producer Empedobacter haloabium ATCC 31962 Provides Indications for Its Taxonomic Reclassification.</title>
        <authorList>
            <person name="Miess H."/>
            <person name="Arlt P."/>
            <person name="Apel A.K."/>
            <person name="Weber T."/>
            <person name="Nieselt K."/>
            <person name="Hanssen F."/>
            <person name="Czemmel S."/>
            <person name="Nahnsen S."/>
            <person name="Gross H."/>
        </authorList>
    </citation>
    <scope>NUCLEOTIDE SEQUENCE [LARGE SCALE GENOMIC DNA]</scope>
    <source>
        <strain evidence="2 3">ATCC 31962</strain>
    </source>
</reference>
<dbReference type="Proteomes" id="UP000321323">
    <property type="component" value="Chromosome"/>
</dbReference>
<protein>
    <submittedName>
        <fullName evidence="2">Oxidoreductase-like domain-containing protein</fullName>
    </submittedName>
</protein>
<gene>
    <name evidence="2" type="ORF">E7V67_022165</name>
</gene>
<dbReference type="EMBL" id="CP136508">
    <property type="protein sequence ID" value="WUR12381.1"/>
    <property type="molecule type" value="Genomic_DNA"/>
</dbReference>
<evidence type="ECO:0000313" key="3">
    <source>
        <dbReference type="Proteomes" id="UP000321323"/>
    </source>
</evidence>
<keyword evidence="3" id="KW-1185">Reference proteome</keyword>
<dbReference type="InterPro" id="IPR019180">
    <property type="entry name" value="Oxidoreductase-like_N"/>
</dbReference>
<evidence type="ECO:0000259" key="1">
    <source>
        <dbReference type="Pfam" id="PF09791"/>
    </source>
</evidence>
<evidence type="ECO:0000313" key="2">
    <source>
        <dbReference type="EMBL" id="WUR12381.1"/>
    </source>
</evidence>
<organism evidence="2 3">
    <name type="scientific">[Empedobacter] haloabium</name>
    <dbReference type="NCBI Taxonomy" id="592317"/>
    <lineage>
        <taxon>Bacteria</taxon>
        <taxon>Pseudomonadati</taxon>
        <taxon>Pseudomonadota</taxon>
        <taxon>Betaproteobacteria</taxon>
        <taxon>Burkholderiales</taxon>
        <taxon>Oxalobacteraceae</taxon>
        <taxon>Telluria group</taxon>
        <taxon>Telluria group incertae sedis</taxon>
    </lineage>
</organism>
<sequence length="57" mass="6159">MATSDPRPEPPSRPDLEDCCRGGCTVCVFDVYEEALARYEAALAAWLARQGSVPDGD</sequence>
<proteinExistence type="predicted"/>
<dbReference type="Pfam" id="PF09791">
    <property type="entry name" value="Oxidored-like"/>
    <property type="match status" value="1"/>
</dbReference>
<accession>A0ABZ1UI21</accession>